<dbReference type="PROSITE" id="PS50931">
    <property type="entry name" value="HTH_LYSR"/>
    <property type="match status" value="1"/>
</dbReference>
<dbReference type="RefSeq" id="WP_035338941.1">
    <property type="nucleotide sequence ID" value="NZ_LT615367.1"/>
</dbReference>
<dbReference type="InterPro" id="IPR005119">
    <property type="entry name" value="LysR_subst-bd"/>
</dbReference>
<dbReference type="Gene3D" id="3.40.190.290">
    <property type="match status" value="1"/>
</dbReference>
<dbReference type="SUPFAM" id="SSF53850">
    <property type="entry name" value="Periplasmic binding protein-like II"/>
    <property type="match status" value="1"/>
</dbReference>
<protein>
    <submittedName>
        <fullName evidence="6">Chromosome initiation inhibitor</fullName>
    </submittedName>
</protein>
<dbReference type="FunFam" id="1.10.10.10:FF:000001">
    <property type="entry name" value="LysR family transcriptional regulator"/>
    <property type="match status" value="1"/>
</dbReference>
<evidence type="ECO:0000313" key="6">
    <source>
        <dbReference type="EMBL" id="SLM65133.1"/>
    </source>
</evidence>
<dbReference type="PRINTS" id="PR00039">
    <property type="entry name" value="HTHLYSR"/>
</dbReference>
<dbReference type="SUPFAM" id="SSF46785">
    <property type="entry name" value="Winged helix' DNA-binding domain"/>
    <property type="match status" value="1"/>
</dbReference>
<organism evidence="6 7">
    <name type="scientific">Dickeya aquatica</name>
    <dbReference type="NCBI Taxonomy" id="1401087"/>
    <lineage>
        <taxon>Bacteria</taxon>
        <taxon>Pseudomonadati</taxon>
        <taxon>Pseudomonadota</taxon>
        <taxon>Gammaproteobacteria</taxon>
        <taxon>Enterobacterales</taxon>
        <taxon>Pectobacteriaceae</taxon>
        <taxon>Dickeya</taxon>
    </lineage>
</organism>
<feature type="domain" description="HTH lysR-type" evidence="5">
    <location>
        <begin position="1"/>
        <end position="58"/>
    </location>
</feature>
<dbReference type="InterPro" id="IPR036388">
    <property type="entry name" value="WH-like_DNA-bd_sf"/>
</dbReference>
<proteinExistence type="inferred from homology"/>
<name>A0A375AGE9_9GAMM</name>
<dbReference type="InterPro" id="IPR000847">
    <property type="entry name" value="LysR_HTH_N"/>
</dbReference>
<dbReference type="CDD" id="cd05466">
    <property type="entry name" value="PBP2_LTTR_substrate"/>
    <property type="match status" value="1"/>
</dbReference>
<dbReference type="GO" id="GO:0003700">
    <property type="term" value="F:DNA-binding transcription factor activity"/>
    <property type="evidence" value="ECO:0007669"/>
    <property type="project" value="InterPro"/>
</dbReference>
<evidence type="ECO:0000256" key="4">
    <source>
        <dbReference type="ARBA" id="ARBA00023163"/>
    </source>
</evidence>
<dbReference type="Pfam" id="PF00126">
    <property type="entry name" value="HTH_1"/>
    <property type="match status" value="1"/>
</dbReference>
<dbReference type="KEGG" id="daq:DAQ1742_04388"/>
<sequence length="292" mass="32157">MDLNQLKTFVTVAETSSLTRAASLLFLSQPAVSAHIKSLEGEYNVKLFNRTPRGMELTAAGIIMRDEARIALDAANNFITKARTINDVKTCSLGTISVPVILNLPGVLSRLRQHQQDVNLTIRQNISGHIIDGVINGELDAGFVIGHVSTPGIGVLEISPISLCIAGPWSWKEKIAAAKWGDIPSFPWIATPDKCSFTTISRDFFAKNNISVEPSVVADQEKTLTELVCMEMGLTLMREDLALSAQDNQQVFIWPGEKTVSQLCFIWSRKRETSPVVTALIDTVREIWHVVD</sequence>
<evidence type="ECO:0000259" key="5">
    <source>
        <dbReference type="PROSITE" id="PS50931"/>
    </source>
</evidence>
<evidence type="ECO:0000313" key="7">
    <source>
        <dbReference type="Proteomes" id="UP000294820"/>
    </source>
</evidence>
<dbReference type="Gene3D" id="1.10.10.10">
    <property type="entry name" value="Winged helix-like DNA-binding domain superfamily/Winged helix DNA-binding domain"/>
    <property type="match status" value="1"/>
</dbReference>
<evidence type="ECO:0000256" key="3">
    <source>
        <dbReference type="ARBA" id="ARBA00023125"/>
    </source>
</evidence>
<keyword evidence="3" id="KW-0238">DNA-binding</keyword>
<dbReference type="EMBL" id="LT615367">
    <property type="protein sequence ID" value="SLM65133.1"/>
    <property type="molecule type" value="Genomic_DNA"/>
</dbReference>
<dbReference type="GO" id="GO:0000976">
    <property type="term" value="F:transcription cis-regulatory region binding"/>
    <property type="evidence" value="ECO:0007669"/>
    <property type="project" value="TreeGrafter"/>
</dbReference>
<dbReference type="PANTHER" id="PTHR30126">
    <property type="entry name" value="HTH-TYPE TRANSCRIPTIONAL REGULATOR"/>
    <property type="match status" value="1"/>
</dbReference>
<dbReference type="AlphaFoldDB" id="A0A375AGE9"/>
<dbReference type="Proteomes" id="UP000294820">
    <property type="component" value="Chromosome 1"/>
</dbReference>
<keyword evidence="2" id="KW-0805">Transcription regulation</keyword>
<keyword evidence="7" id="KW-1185">Reference proteome</keyword>
<dbReference type="Pfam" id="PF03466">
    <property type="entry name" value="LysR_substrate"/>
    <property type="match status" value="1"/>
</dbReference>
<comment type="similarity">
    <text evidence="1">Belongs to the LysR transcriptional regulatory family.</text>
</comment>
<accession>A0A375AGE9</accession>
<dbReference type="InterPro" id="IPR036390">
    <property type="entry name" value="WH_DNA-bd_sf"/>
</dbReference>
<evidence type="ECO:0000256" key="1">
    <source>
        <dbReference type="ARBA" id="ARBA00009437"/>
    </source>
</evidence>
<evidence type="ECO:0000256" key="2">
    <source>
        <dbReference type="ARBA" id="ARBA00023015"/>
    </source>
</evidence>
<reference evidence="6 7" key="1">
    <citation type="submission" date="2016-09" db="EMBL/GenBank/DDBJ databases">
        <authorList>
            <person name="Reverchon S."/>
            <person name="Nasser W."/>
            <person name="Leonard S."/>
            <person name="Brochier C."/>
            <person name="Duprey A."/>
        </authorList>
    </citation>
    <scope>NUCLEOTIDE SEQUENCE [LARGE SCALE GENOMIC DNA]</scope>
    <source>
        <strain evidence="6 7">174/2</strain>
    </source>
</reference>
<dbReference type="PANTHER" id="PTHR30126:SF40">
    <property type="entry name" value="HTH-TYPE TRANSCRIPTIONAL REGULATOR GLTR"/>
    <property type="match status" value="1"/>
</dbReference>
<gene>
    <name evidence="6" type="ORF">DAQ1742_04388</name>
</gene>
<keyword evidence="4" id="KW-0804">Transcription</keyword>